<feature type="compositionally biased region" description="Low complexity" evidence="1">
    <location>
        <begin position="624"/>
        <end position="635"/>
    </location>
</feature>
<feature type="region of interest" description="Disordered" evidence="1">
    <location>
        <begin position="616"/>
        <end position="635"/>
    </location>
</feature>
<feature type="region of interest" description="Disordered" evidence="1">
    <location>
        <begin position="443"/>
        <end position="554"/>
    </location>
</feature>
<feature type="compositionally biased region" description="Polar residues" evidence="1">
    <location>
        <begin position="443"/>
        <end position="455"/>
    </location>
</feature>
<feature type="region of interest" description="Disordered" evidence="1">
    <location>
        <begin position="332"/>
        <end position="364"/>
    </location>
</feature>
<keyword evidence="3" id="KW-1185">Reference proteome</keyword>
<evidence type="ECO:0000256" key="1">
    <source>
        <dbReference type="SAM" id="MobiDB-lite"/>
    </source>
</evidence>
<dbReference type="EMBL" id="UYRU01095123">
    <property type="protein sequence ID" value="VDN39325.1"/>
    <property type="molecule type" value="Genomic_DNA"/>
</dbReference>
<reference evidence="2 3" key="1">
    <citation type="submission" date="2018-11" db="EMBL/GenBank/DDBJ databases">
        <authorList>
            <consortium name="Pathogen Informatics"/>
        </authorList>
    </citation>
    <scope>NUCLEOTIDE SEQUENCE [LARGE SCALE GENOMIC DNA]</scope>
</reference>
<protein>
    <submittedName>
        <fullName evidence="2">Uncharacterized protein</fullName>
    </submittedName>
</protein>
<feature type="non-terminal residue" evidence="2">
    <location>
        <position position="1"/>
    </location>
</feature>
<evidence type="ECO:0000313" key="2">
    <source>
        <dbReference type="EMBL" id="VDN39325.1"/>
    </source>
</evidence>
<feature type="region of interest" description="Disordered" evidence="1">
    <location>
        <begin position="671"/>
        <end position="703"/>
    </location>
</feature>
<feature type="compositionally biased region" description="Polar residues" evidence="1">
    <location>
        <begin position="236"/>
        <end position="252"/>
    </location>
</feature>
<feature type="non-terminal residue" evidence="2">
    <location>
        <position position="828"/>
    </location>
</feature>
<gene>
    <name evidence="2" type="ORF">DILT_LOCUS17835</name>
</gene>
<feature type="compositionally biased region" description="Polar residues" evidence="1">
    <location>
        <begin position="671"/>
        <end position="683"/>
    </location>
</feature>
<feature type="compositionally biased region" description="Polar residues" evidence="1">
    <location>
        <begin position="463"/>
        <end position="473"/>
    </location>
</feature>
<evidence type="ECO:0000313" key="3">
    <source>
        <dbReference type="Proteomes" id="UP000281553"/>
    </source>
</evidence>
<accession>A0A3P7NA61</accession>
<feature type="region of interest" description="Disordered" evidence="1">
    <location>
        <begin position="133"/>
        <end position="154"/>
    </location>
</feature>
<feature type="region of interest" description="Disordered" evidence="1">
    <location>
        <begin position="228"/>
        <end position="292"/>
    </location>
</feature>
<name>A0A3P7NA61_DIBLA</name>
<sequence>STVESIDTLIWVDANETISPPAVAHSISIGDHLSVSPITSTEGFESTIGSIDTTGSESAEQATASTPVTHSMLAALAISAQSAEEELSSENITGSTVGMQVEVTDNLSTSSAVGSEDIAAGTVGMEIGVSGNLSTSSVETSGELGSSSEPTNFTGTEVAEEAPTPITAAHAMSATPAISAKSTEGKVNSEDMTAGTVGMETGVSGNLSTSSPEMPVDMGSWAEHTDFTGSEKTEEASASTTVGHSMPTTVTTAHHPIRPVTSSEGLGFTMGHTSSTDSESGEEASASTTAAQSMSATLAISAQSTEENVKSDDITASTVGIQFGVAGNLSTSSVKMSSDMGSSSEPTNFTSSEVAEEASASTAVAHSMITSPTITGQSSEQNLKSDENTPSTAKVQIETADHISAIPLEMSDDRGTTIEPTDWAVTETGGEVPASTLAVSSMLTTPTASGQSTEENLNRGEVSPSTQKGQTEEASVIHSVAHTLPGTPTMPVYSTEKSVSSQSEQITPSKVDEQTDANETVSAGPAELSDAIGSTVEPVDTTMSEKAKETTSLPTVAHSIPTELPDSTESVEQGVTLKSKAGSPSTVDVLKGDHLPVSPSELWRALESTMGPIAITGSESDKQAATSSTTAASSISTNLAISAQSTQQKDHKASTVKVQFGIAGNLSKNSVAGSHELTSSGEPTDNFAGSEKAEEASASSTLAHSMPATATGDQLAISPVSFLEALESTITPIVTKGPESAKPVTAHSMSATLAISAQSTTKKVKSQGSTASTMEMKFGVAGNLSTSSVVGSDEIGSSAEPTHSMSPESAAEAALFYSLQDKPTIPVH</sequence>
<dbReference type="Proteomes" id="UP000281553">
    <property type="component" value="Unassembled WGS sequence"/>
</dbReference>
<feature type="compositionally biased region" description="Polar residues" evidence="1">
    <location>
        <begin position="495"/>
        <end position="508"/>
    </location>
</feature>
<feature type="compositionally biased region" description="Low complexity" evidence="1">
    <location>
        <begin position="273"/>
        <end position="292"/>
    </location>
</feature>
<dbReference type="AlphaFoldDB" id="A0A3P7NA61"/>
<organism evidence="2 3">
    <name type="scientific">Dibothriocephalus latus</name>
    <name type="common">Fish tapeworm</name>
    <name type="synonym">Diphyllobothrium latum</name>
    <dbReference type="NCBI Taxonomy" id="60516"/>
    <lineage>
        <taxon>Eukaryota</taxon>
        <taxon>Metazoa</taxon>
        <taxon>Spiralia</taxon>
        <taxon>Lophotrochozoa</taxon>
        <taxon>Platyhelminthes</taxon>
        <taxon>Cestoda</taxon>
        <taxon>Eucestoda</taxon>
        <taxon>Diphyllobothriidea</taxon>
        <taxon>Diphyllobothriidae</taxon>
        <taxon>Dibothriocephalus</taxon>
    </lineage>
</organism>
<proteinExistence type="predicted"/>